<comment type="caution">
    <text evidence="1">The sequence shown here is derived from an EMBL/GenBank/DDBJ whole genome shotgun (WGS) entry which is preliminary data.</text>
</comment>
<name>A0A6N6RIW6_9FLAO</name>
<evidence type="ECO:0000313" key="2">
    <source>
        <dbReference type="Proteomes" id="UP000468650"/>
    </source>
</evidence>
<protein>
    <submittedName>
        <fullName evidence="1">Uncharacterized protein</fullName>
    </submittedName>
</protein>
<sequence length="195" mass="21984">MLIGTLVQFSAVDQSEDVIHTWYVGADTLEGESILRSFPYPQIQRPLTFTVTHVIEFPEDETCYPGVTSDTVTHAFYVIEYYEETKVLNQWMRLAQESSTDSIDFIFRYLLDDGSLAPYGYTGSKSVDLYLINFFSSGDTTIIPRGEVGVIDHSLFFRNSIGGLDGDLLIEESDRISFNYSTNQGAVSLRGRLIN</sequence>
<dbReference type="Proteomes" id="UP000468650">
    <property type="component" value="Unassembled WGS sequence"/>
</dbReference>
<reference evidence="1 2" key="1">
    <citation type="submission" date="2019-09" db="EMBL/GenBank/DDBJ databases">
        <title>Genomes of family Cryomorphaceae.</title>
        <authorList>
            <person name="Bowman J.P."/>
        </authorList>
    </citation>
    <scope>NUCLEOTIDE SEQUENCE [LARGE SCALE GENOMIC DNA]</scope>
    <source>
        <strain evidence="1 2">LMG 25704</strain>
    </source>
</reference>
<dbReference type="RefSeq" id="WP_151665861.1">
    <property type="nucleotide sequence ID" value="NZ_WBVO01000001.1"/>
</dbReference>
<dbReference type="EMBL" id="WBVO01000001">
    <property type="protein sequence ID" value="KAB2814280.1"/>
    <property type="molecule type" value="Genomic_DNA"/>
</dbReference>
<organism evidence="1 2">
    <name type="scientific">Phaeocystidibacter luteus</name>
    <dbReference type="NCBI Taxonomy" id="911197"/>
    <lineage>
        <taxon>Bacteria</taxon>
        <taxon>Pseudomonadati</taxon>
        <taxon>Bacteroidota</taxon>
        <taxon>Flavobacteriia</taxon>
        <taxon>Flavobacteriales</taxon>
        <taxon>Phaeocystidibacteraceae</taxon>
        <taxon>Phaeocystidibacter</taxon>
    </lineage>
</organism>
<evidence type="ECO:0000313" key="1">
    <source>
        <dbReference type="EMBL" id="KAB2814280.1"/>
    </source>
</evidence>
<proteinExistence type="predicted"/>
<dbReference type="AlphaFoldDB" id="A0A6N6RIW6"/>
<accession>A0A6N6RIW6</accession>
<gene>
    <name evidence="1" type="ORF">F8C67_00690</name>
</gene>
<keyword evidence="2" id="KW-1185">Reference proteome</keyword>